<evidence type="ECO:0000313" key="3">
    <source>
        <dbReference type="WBParaSite" id="PSAMB.scaffold4916size13157.g25479.t1"/>
    </source>
</evidence>
<dbReference type="WBParaSite" id="PSAMB.scaffold4916size13157.g25479.t1">
    <property type="protein sequence ID" value="PSAMB.scaffold4916size13157.g25479.t1"/>
    <property type="gene ID" value="PSAMB.scaffold4916size13157.g25479"/>
</dbReference>
<keyword evidence="2" id="KW-1185">Reference proteome</keyword>
<reference evidence="3" key="1">
    <citation type="submission" date="2022-11" db="UniProtKB">
        <authorList>
            <consortium name="WormBaseParasite"/>
        </authorList>
    </citation>
    <scope>IDENTIFICATION</scope>
</reference>
<protein>
    <submittedName>
        <fullName evidence="3">Uncharacterized protein</fullName>
    </submittedName>
</protein>
<name>A0A914WRY9_9BILA</name>
<dbReference type="AlphaFoldDB" id="A0A914WRY9"/>
<evidence type="ECO:0000313" key="2">
    <source>
        <dbReference type="Proteomes" id="UP000887566"/>
    </source>
</evidence>
<organism evidence="2 3">
    <name type="scientific">Plectus sambesii</name>
    <dbReference type="NCBI Taxonomy" id="2011161"/>
    <lineage>
        <taxon>Eukaryota</taxon>
        <taxon>Metazoa</taxon>
        <taxon>Ecdysozoa</taxon>
        <taxon>Nematoda</taxon>
        <taxon>Chromadorea</taxon>
        <taxon>Plectida</taxon>
        <taxon>Plectina</taxon>
        <taxon>Plectoidea</taxon>
        <taxon>Plectidae</taxon>
        <taxon>Plectus</taxon>
    </lineage>
</organism>
<sequence>MRCASSLRVACACAPHKIARQSPAAAARCRAVAADRPSRLPPPFAPYRPSNHKLTSPLGAQKPDRACAYRTNARWHAARAIANRSSALRARLQPYVMLLKANSSTCPNDTIFPASTMH</sequence>
<dbReference type="Proteomes" id="UP000887566">
    <property type="component" value="Unplaced"/>
</dbReference>
<feature type="region of interest" description="Disordered" evidence="1">
    <location>
        <begin position="40"/>
        <end position="61"/>
    </location>
</feature>
<accession>A0A914WRY9</accession>
<proteinExistence type="predicted"/>
<evidence type="ECO:0000256" key="1">
    <source>
        <dbReference type="SAM" id="MobiDB-lite"/>
    </source>
</evidence>